<dbReference type="GO" id="GO:0009408">
    <property type="term" value="P:response to heat"/>
    <property type="evidence" value="ECO:0007669"/>
    <property type="project" value="InterPro"/>
</dbReference>
<dbReference type="InterPro" id="IPR044713">
    <property type="entry name" value="DNJA1/2-like"/>
</dbReference>
<evidence type="ECO:0000256" key="2">
    <source>
        <dbReference type="ARBA" id="ARBA00022737"/>
    </source>
</evidence>
<dbReference type="SMART" id="SM00271">
    <property type="entry name" value="DnaJ"/>
    <property type="match status" value="1"/>
</dbReference>
<evidence type="ECO:0000256" key="3">
    <source>
        <dbReference type="ARBA" id="ARBA00022771"/>
    </source>
</evidence>
<sequence length="409" mass="44528">MVKDTKLYDILGVDAGAGESELKKAYRKLALKHHPDKSKDPESAEKFKDISHAYDILSDPHKREVYDRYGEEGLSGGDGGMGGASAEDLFTQFFGGSAFGGGSRRGPQGPRKGRDMAHVLKVSLEELYKGKVTKLQLTKSIICSGCDGKGGKNGVNSTCTGCQGTGMKITMRQIGPMVQQIQQQCHQCGGSGEAISEKDKCKKCKGRKVVSEVKQIEVHVDKGMKDGQKIKFPGEADQAPNVIPGDIVIVIEEKPHETFKRRDDNLIVNAQINLITALAGGNIHIKHLDGRILNVEILPGEIIKPGEMKIVSGEGMPSYRHHNKGDMYISFDIIFPENNWTSEESLAALRTILPPPIPVPNAPAGAHVEDVVLSTLDPNQDKYSSRDNRMDEDEDDHHGGQPGVQCAQQ</sequence>
<evidence type="ECO:0000313" key="9">
    <source>
        <dbReference type="EMBL" id="OMJ09087.1"/>
    </source>
</evidence>
<evidence type="ECO:0000259" key="8">
    <source>
        <dbReference type="PROSITE" id="PS51188"/>
    </source>
</evidence>
<dbReference type="GO" id="GO:0005524">
    <property type="term" value="F:ATP binding"/>
    <property type="evidence" value="ECO:0007669"/>
    <property type="project" value="InterPro"/>
</dbReference>
<dbReference type="InterPro" id="IPR036869">
    <property type="entry name" value="J_dom_sf"/>
</dbReference>
<dbReference type="FunFam" id="1.10.287.110:FF:000041">
    <property type="entry name" value="Chaperone protein DNAj, putative"/>
    <property type="match status" value="1"/>
</dbReference>
<dbReference type="InterPro" id="IPR002939">
    <property type="entry name" value="DnaJ_C"/>
</dbReference>
<evidence type="ECO:0000313" key="10">
    <source>
        <dbReference type="Proteomes" id="UP000187283"/>
    </source>
</evidence>
<dbReference type="PROSITE" id="PS50076">
    <property type="entry name" value="DNAJ_2"/>
    <property type="match status" value="1"/>
</dbReference>
<dbReference type="SUPFAM" id="SSF57938">
    <property type="entry name" value="DnaJ/Hsp40 cysteine-rich domain"/>
    <property type="match status" value="1"/>
</dbReference>
<dbReference type="GO" id="GO:0051082">
    <property type="term" value="F:unfolded protein binding"/>
    <property type="evidence" value="ECO:0007669"/>
    <property type="project" value="InterPro"/>
</dbReference>
<feature type="region of interest" description="Disordered" evidence="6">
    <location>
        <begin position="372"/>
        <end position="409"/>
    </location>
</feature>
<proteinExistence type="inferred from homology"/>
<dbReference type="GO" id="GO:0030544">
    <property type="term" value="F:Hsp70 protein binding"/>
    <property type="evidence" value="ECO:0007669"/>
    <property type="project" value="InterPro"/>
</dbReference>
<dbReference type="OrthoDB" id="550424at2759"/>
<keyword evidence="3 5" id="KW-0863">Zinc-finger</keyword>
<dbReference type="Proteomes" id="UP000187283">
    <property type="component" value="Unassembled WGS sequence"/>
</dbReference>
<dbReference type="InterPro" id="IPR036410">
    <property type="entry name" value="HSP_DnaJ_Cys-rich_dom_sf"/>
</dbReference>
<dbReference type="Pfam" id="PF00226">
    <property type="entry name" value="DnaJ"/>
    <property type="match status" value="1"/>
</dbReference>
<dbReference type="Gene3D" id="2.60.260.20">
    <property type="entry name" value="Urease metallochaperone UreE, N-terminal domain"/>
    <property type="match status" value="2"/>
</dbReference>
<protein>
    <submittedName>
        <fullName evidence="9">Mitochondrial protein import protein MAS5</fullName>
    </submittedName>
</protein>
<keyword evidence="2" id="KW-0677">Repeat</keyword>
<reference evidence="9 10" key="1">
    <citation type="submission" date="2017-01" db="EMBL/GenBank/DDBJ databases">
        <authorList>
            <person name="Mah S.A."/>
            <person name="Swanson W.J."/>
            <person name="Moy G.W."/>
            <person name="Vacquier V.D."/>
        </authorList>
    </citation>
    <scope>NUCLEOTIDE SEQUENCE [LARGE SCALE GENOMIC DNA]</scope>
    <source>
        <strain evidence="9 10">GSMNP</strain>
    </source>
</reference>
<dbReference type="CDD" id="cd10747">
    <property type="entry name" value="DnaJ_C"/>
    <property type="match status" value="1"/>
</dbReference>
<evidence type="ECO:0000256" key="4">
    <source>
        <dbReference type="ARBA" id="ARBA00022833"/>
    </source>
</evidence>
<keyword evidence="4 5" id="KW-0862">Zinc</keyword>
<evidence type="ECO:0000256" key="5">
    <source>
        <dbReference type="PROSITE-ProRule" id="PRU00546"/>
    </source>
</evidence>
<dbReference type="GO" id="GO:0008270">
    <property type="term" value="F:zinc ion binding"/>
    <property type="evidence" value="ECO:0007669"/>
    <property type="project" value="UniProtKB-KW"/>
</dbReference>
<keyword evidence="1 5" id="KW-0479">Metal-binding</keyword>
<keyword evidence="10" id="KW-1185">Reference proteome</keyword>
<dbReference type="Gene3D" id="2.10.230.10">
    <property type="entry name" value="Heat shock protein DnaJ, cysteine-rich domain"/>
    <property type="match status" value="1"/>
</dbReference>
<evidence type="ECO:0000259" key="7">
    <source>
        <dbReference type="PROSITE" id="PS50076"/>
    </source>
</evidence>
<dbReference type="GO" id="GO:0006457">
    <property type="term" value="P:protein folding"/>
    <property type="evidence" value="ECO:0007669"/>
    <property type="project" value="InterPro"/>
</dbReference>
<dbReference type="Pfam" id="PF01556">
    <property type="entry name" value="DnaJ_C"/>
    <property type="match status" value="1"/>
</dbReference>
<dbReference type="InterPro" id="IPR012724">
    <property type="entry name" value="DnaJ"/>
</dbReference>
<dbReference type="FunFam" id="2.60.260.20:FF:000003">
    <property type="entry name" value="DnaJ subfamily A member 2"/>
    <property type="match status" value="1"/>
</dbReference>
<gene>
    <name evidence="9" type="ORF">AYI70_g11135</name>
</gene>
<dbReference type="PROSITE" id="PS00636">
    <property type="entry name" value="DNAJ_1"/>
    <property type="match status" value="1"/>
</dbReference>
<dbReference type="FunFam" id="2.10.230.10:FF:000001">
    <property type="entry name" value="DnaJ subfamily A member 2"/>
    <property type="match status" value="1"/>
</dbReference>
<dbReference type="SUPFAM" id="SSF49493">
    <property type="entry name" value="HSP40/DnaJ peptide-binding domain"/>
    <property type="match status" value="2"/>
</dbReference>
<name>A0A1R1X3B3_9FUNG</name>
<dbReference type="CDD" id="cd06257">
    <property type="entry name" value="DnaJ"/>
    <property type="match status" value="1"/>
</dbReference>
<dbReference type="STRING" id="133412.A0A1R1X3B3"/>
<feature type="domain" description="J" evidence="7">
    <location>
        <begin position="6"/>
        <end position="70"/>
    </location>
</feature>
<dbReference type="Pfam" id="PF00684">
    <property type="entry name" value="DnaJ_CXXCXGXG"/>
    <property type="match status" value="1"/>
</dbReference>
<evidence type="ECO:0000256" key="6">
    <source>
        <dbReference type="SAM" id="MobiDB-lite"/>
    </source>
</evidence>
<dbReference type="PANTHER" id="PTHR43888">
    <property type="entry name" value="DNAJ-LIKE-2, ISOFORM A-RELATED"/>
    <property type="match status" value="1"/>
</dbReference>
<dbReference type="SUPFAM" id="SSF46565">
    <property type="entry name" value="Chaperone J-domain"/>
    <property type="match status" value="1"/>
</dbReference>
<comment type="caution">
    <text evidence="9">The sequence shown here is derived from an EMBL/GenBank/DDBJ whole genome shotgun (WGS) entry which is preliminary data.</text>
</comment>
<dbReference type="AlphaFoldDB" id="A0A1R1X3B3"/>
<feature type="zinc finger region" description="CR-type" evidence="5">
    <location>
        <begin position="130"/>
        <end position="213"/>
    </location>
</feature>
<accession>A0A1R1X3B3</accession>
<dbReference type="PROSITE" id="PS51188">
    <property type="entry name" value="ZF_CR"/>
    <property type="match status" value="1"/>
</dbReference>
<feature type="compositionally biased region" description="Basic and acidic residues" evidence="6">
    <location>
        <begin position="379"/>
        <end position="389"/>
    </location>
</feature>
<organism evidence="9 10">
    <name type="scientific">Smittium culicis</name>
    <dbReference type="NCBI Taxonomy" id="133412"/>
    <lineage>
        <taxon>Eukaryota</taxon>
        <taxon>Fungi</taxon>
        <taxon>Fungi incertae sedis</taxon>
        <taxon>Zoopagomycota</taxon>
        <taxon>Kickxellomycotina</taxon>
        <taxon>Harpellomycetes</taxon>
        <taxon>Harpellales</taxon>
        <taxon>Legeriomycetaceae</taxon>
        <taxon>Smittium</taxon>
    </lineage>
</organism>
<dbReference type="InterPro" id="IPR018253">
    <property type="entry name" value="DnaJ_domain_CS"/>
</dbReference>
<feature type="domain" description="CR-type" evidence="8">
    <location>
        <begin position="130"/>
        <end position="213"/>
    </location>
</feature>
<evidence type="ECO:0000256" key="1">
    <source>
        <dbReference type="ARBA" id="ARBA00022723"/>
    </source>
</evidence>
<dbReference type="InterPro" id="IPR001305">
    <property type="entry name" value="HSP_DnaJ_Cys-rich_dom"/>
</dbReference>
<dbReference type="HAMAP" id="MF_01152">
    <property type="entry name" value="DnaJ"/>
    <property type="match status" value="1"/>
</dbReference>
<dbReference type="InterPro" id="IPR001623">
    <property type="entry name" value="DnaJ_domain"/>
</dbReference>
<dbReference type="EMBL" id="LSSN01005577">
    <property type="protein sequence ID" value="OMJ09087.1"/>
    <property type="molecule type" value="Genomic_DNA"/>
</dbReference>
<dbReference type="Gene3D" id="1.10.287.110">
    <property type="entry name" value="DnaJ domain"/>
    <property type="match status" value="1"/>
</dbReference>
<dbReference type="PRINTS" id="PR00625">
    <property type="entry name" value="JDOMAIN"/>
</dbReference>
<dbReference type="CDD" id="cd10719">
    <property type="entry name" value="DnaJ_zf"/>
    <property type="match status" value="1"/>
</dbReference>
<dbReference type="InterPro" id="IPR008971">
    <property type="entry name" value="HSP40/DnaJ_pept-bd"/>
</dbReference>